<reference evidence="2" key="1">
    <citation type="journal article" date="2015" name="Nature">
        <title>Complex archaea that bridge the gap between prokaryotes and eukaryotes.</title>
        <authorList>
            <person name="Spang A."/>
            <person name="Saw J.H."/>
            <person name="Jorgensen S.L."/>
            <person name="Zaremba-Niedzwiedzka K."/>
            <person name="Martijn J."/>
            <person name="Lind A.E."/>
            <person name="van Eijk R."/>
            <person name="Schleper C."/>
            <person name="Guy L."/>
            <person name="Ettema T.J."/>
        </authorList>
    </citation>
    <scope>NUCLEOTIDE SEQUENCE</scope>
</reference>
<accession>A0A0F9T366</accession>
<feature type="domain" description="Calcineurin-like phosphoesterase" evidence="1">
    <location>
        <begin position="179"/>
        <end position="329"/>
    </location>
</feature>
<dbReference type="Gene3D" id="3.60.21.10">
    <property type="match status" value="1"/>
</dbReference>
<dbReference type="SUPFAM" id="SSF56300">
    <property type="entry name" value="Metallo-dependent phosphatases"/>
    <property type="match status" value="1"/>
</dbReference>
<dbReference type="EMBL" id="LAZR01001509">
    <property type="protein sequence ID" value="KKN43466.1"/>
    <property type="molecule type" value="Genomic_DNA"/>
</dbReference>
<organism evidence="2">
    <name type="scientific">marine sediment metagenome</name>
    <dbReference type="NCBI Taxonomy" id="412755"/>
    <lineage>
        <taxon>unclassified sequences</taxon>
        <taxon>metagenomes</taxon>
        <taxon>ecological metagenomes</taxon>
    </lineage>
</organism>
<evidence type="ECO:0000259" key="1">
    <source>
        <dbReference type="Pfam" id="PF00149"/>
    </source>
</evidence>
<dbReference type="InterPro" id="IPR029052">
    <property type="entry name" value="Metallo-depent_PP-like"/>
</dbReference>
<evidence type="ECO:0000313" key="2">
    <source>
        <dbReference type="EMBL" id="KKN43466.1"/>
    </source>
</evidence>
<protein>
    <recommendedName>
        <fullName evidence="1">Calcineurin-like phosphoesterase domain-containing protein</fullName>
    </recommendedName>
</protein>
<dbReference type="AlphaFoldDB" id="A0A0F9T366"/>
<dbReference type="Pfam" id="PF00149">
    <property type="entry name" value="Metallophos"/>
    <property type="match status" value="1"/>
</dbReference>
<sequence>MPGNRWAIAVGSAALLATVGVPWAGAQEARQVGDAPKRAASFVEAGEFLEDLPRAMLLSPTQGRPAFVEAGGRLRVSARIAEPDAAVVFSLVRTRFPVRRYSLVNDPGVRESVTSGQPLLLRVPDDVPDGTYDLEVRSGDTRLVGRHAVAVRRVGRRIRIAHLSNMNIGDVGAPEFDFRLIDEINLFAPTLIVATGDYLDITHEDPEAGWQRLSDFLAQFNAPTLMACGDHDDLERYSRFAAPSPIGTVELGWFRGVVLFDHPARPVNVDAAQLDWLEQMLTKPGWDGLTFVLTHDDYPNLLGYWRQHGRLERMVRAGRIGVWFVGGHTDWDGREYRALIDAAAPMLFIRTHQSSTAAREGADGVSRYRIVDLIGGRAVLPHDTSRNGAPPSMAVGRLKAVLRGKNDGSQTRVRLTVASGLSYRIDALEMRVRLKKVAGTKPWCHGARLVAADDLGKLWECRISFDLPDKGTLRLMLRATKRVNERLMRRASHKRGRLRRVR</sequence>
<comment type="caution">
    <text evidence="2">The sequence shown here is derived from an EMBL/GenBank/DDBJ whole genome shotgun (WGS) entry which is preliminary data.</text>
</comment>
<gene>
    <name evidence="2" type="ORF">LCGC14_0702910</name>
</gene>
<name>A0A0F9T366_9ZZZZ</name>
<dbReference type="GO" id="GO:0016787">
    <property type="term" value="F:hydrolase activity"/>
    <property type="evidence" value="ECO:0007669"/>
    <property type="project" value="InterPro"/>
</dbReference>
<proteinExistence type="predicted"/>
<dbReference type="InterPro" id="IPR004843">
    <property type="entry name" value="Calcineurin-like_PHP"/>
</dbReference>